<name>A0A7Z8P1U3_9EURY</name>
<gene>
    <name evidence="1" type="ORF">FKV42_11210</name>
</gene>
<organism evidence="1 2">
    <name type="scientific">Methanolobus vulcani</name>
    <dbReference type="NCBI Taxonomy" id="38026"/>
    <lineage>
        <taxon>Archaea</taxon>
        <taxon>Methanobacteriati</taxon>
        <taxon>Methanobacteriota</taxon>
        <taxon>Stenosarchaea group</taxon>
        <taxon>Methanomicrobia</taxon>
        <taxon>Methanosarcinales</taxon>
        <taxon>Methanosarcinaceae</taxon>
        <taxon>Methanolobus</taxon>
    </lineage>
</organism>
<protein>
    <submittedName>
        <fullName evidence="1">Uncharacterized protein</fullName>
    </submittedName>
</protein>
<comment type="caution">
    <text evidence="1">The sequence shown here is derived from an EMBL/GenBank/DDBJ whole genome shotgun (WGS) entry which is preliminary data.</text>
</comment>
<dbReference type="OrthoDB" id="125201at2157"/>
<evidence type="ECO:0000313" key="2">
    <source>
        <dbReference type="Proteomes" id="UP000319335"/>
    </source>
</evidence>
<sequence>MSKKSLLISLLIILSFVPLSSAGAIFTNELQVHDTSIDFMINELYTGTDAEAFRLSLDADNNSIVSEEEVESFVDEFKRKGTGQYLGYVLIDDGNTALSLDSFDMDVSGAEGNVSTSEIKVTVNVVYGVPESLECGKHSLWVLGHPAIEKMSVSLPSEMIVTDIDGIDELQTSCDSGWQLIEGRSGIRSFVVDGRQAFEYAIMIETGKSRFIADFSRFPSLF</sequence>
<dbReference type="EMBL" id="VIAQ01000017">
    <property type="protein sequence ID" value="TQD24490.1"/>
    <property type="molecule type" value="Genomic_DNA"/>
</dbReference>
<dbReference type="RefSeq" id="WP_154810368.1">
    <property type="nucleotide sequence ID" value="NZ_VIAQ01000017.1"/>
</dbReference>
<evidence type="ECO:0000313" key="1">
    <source>
        <dbReference type="EMBL" id="TQD24490.1"/>
    </source>
</evidence>
<dbReference type="Proteomes" id="UP000319335">
    <property type="component" value="Unassembled WGS sequence"/>
</dbReference>
<keyword evidence="2" id="KW-1185">Reference proteome</keyword>
<reference evidence="1 2" key="1">
    <citation type="submission" date="2019-06" db="EMBL/GenBank/DDBJ databases">
        <title>Draft genome sequence of Methanolobus vulcani B1d.</title>
        <authorList>
            <person name="Creighbaum A.J."/>
            <person name="Ticak T."/>
            <person name="Hariraju D."/>
            <person name="Arivett B.A."/>
            <person name="Ferguson D.J.Jr."/>
        </authorList>
    </citation>
    <scope>NUCLEOTIDE SEQUENCE [LARGE SCALE GENOMIC DNA]</scope>
    <source>
        <strain evidence="1 2">B1d</strain>
    </source>
</reference>
<proteinExistence type="predicted"/>
<dbReference type="AlphaFoldDB" id="A0A7Z8P1U3"/>
<accession>A0A7Z8P1U3</accession>